<reference evidence="1 2" key="1">
    <citation type="submission" date="2018-09" db="EMBL/GenBank/DDBJ databases">
        <title>Phylogeny of the Shewanellaceae, and recommendation for two new genera, Pseudoshewanella and Parashewanella.</title>
        <authorList>
            <person name="Wang G."/>
        </authorList>
    </citation>
    <scope>NUCLEOTIDE SEQUENCE [LARGE SCALE GENOMIC DNA]</scope>
    <source>
        <strain evidence="1 2">KCTC 22492</strain>
    </source>
</reference>
<dbReference type="AlphaFoldDB" id="A0A3A6TVG7"/>
<accession>A0A3A6TVG7</accession>
<keyword evidence="2" id="KW-1185">Reference proteome</keyword>
<dbReference type="Proteomes" id="UP000273022">
    <property type="component" value="Unassembled WGS sequence"/>
</dbReference>
<evidence type="ECO:0000313" key="2">
    <source>
        <dbReference type="Proteomes" id="UP000273022"/>
    </source>
</evidence>
<name>A0A3A6TVG7_9GAMM</name>
<gene>
    <name evidence="1" type="ORF">D5R81_06110</name>
</gene>
<organism evidence="1 2">
    <name type="scientific">Parashewanella spongiae</name>
    <dbReference type="NCBI Taxonomy" id="342950"/>
    <lineage>
        <taxon>Bacteria</taxon>
        <taxon>Pseudomonadati</taxon>
        <taxon>Pseudomonadota</taxon>
        <taxon>Gammaproteobacteria</taxon>
        <taxon>Alteromonadales</taxon>
        <taxon>Shewanellaceae</taxon>
        <taxon>Parashewanella</taxon>
    </lineage>
</organism>
<dbReference type="OrthoDB" id="5899712at2"/>
<comment type="caution">
    <text evidence="1">The sequence shown here is derived from an EMBL/GenBank/DDBJ whole genome shotgun (WGS) entry which is preliminary data.</text>
</comment>
<dbReference type="RefSeq" id="WP_121852770.1">
    <property type="nucleotide sequence ID" value="NZ_CP037952.1"/>
</dbReference>
<dbReference type="EMBL" id="QYYH01000027">
    <property type="protein sequence ID" value="RJY18296.1"/>
    <property type="molecule type" value="Genomic_DNA"/>
</dbReference>
<sequence>MIFTVVLVVISALLLLIIGINIFQQHKQRIDSERRVQHQRQRAIIDETEAVLDNIALFPCSDDVMIVLYRRLAEAVEIASNVAQQPKQQEYQRRLIDLQNQIQQLLSSNTKAPSIDSIQIPDNDKQLITLVKMLKKLKAILRVEHSKGKVEPSIFTVEENRINNMQLRINVDAMLDRAKVAKNMKQYGSAKQLVHKALSTLNAIKLKHPEDPFITLKHKEAKELVNELDGSQVKNTPAPSVKLNGDTDIDALFQPKKKW</sequence>
<evidence type="ECO:0008006" key="3">
    <source>
        <dbReference type="Google" id="ProtNLM"/>
    </source>
</evidence>
<proteinExistence type="predicted"/>
<protein>
    <recommendedName>
        <fullName evidence="3">DNA repair protein</fullName>
    </recommendedName>
</protein>
<evidence type="ECO:0000313" key="1">
    <source>
        <dbReference type="EMBL" id="RJY18296.1"/>
    </source>
</evidence>